<comment type="similarity">
    <text evidence="3">Belongs to the short-chain dehydrogenases/reductases (SDR) family.</text>
</comment>
<dbReference type="CDD" id="cd06257">
    <property type="entry name" value="DnaJ"/>
    <property type="match status" value="1"/>
</dbReference>
<evidence type="ECO:0000256" key="4">
    <source>
        <dbReference type="ARBA" id="ARBA00022528"/>
    </source>
</evidence>
<dbReference type="Gene3D" id="3.40.50.720">
    <property type="entry name" value="NAD(P)-binding Rossmann-like Domain"/>
    <property type="match status" value="1"/>
</dbReference>
<evidence type="ECO:0000256" key="16">
    <source>
        <dbReference type="ARBA" id="ARBA00023136"/>
    </source>
</evidence>
<dbReference type="InterPro" id="IPR001245">
    <property type="entry name" value="Ser-Thr/Tyr_kinase_cat_dom"/>
</dbReference>
<dbReference type="Gene3D" id="1.10.510.10">
    <property type="entry name" value="Transferase(Phosphotransferase) domain 1"/>
    <property type="match status" value="1"/>
</dbReference>
<proteinExistence type="inferred from homology"/>
<dbReference type="InterPro" id="IPR032675">
    <property type="entry name" value="LRR_dom_sf"/>
</dbReference>
<dbReference type="PANTHER" id="PTHR48006">
    <property type="entry name" value="LEUCINE-RICH REPEAT-CONTAINING PROTEIN DDB_G0281931-RELATED"/>
    <property type="match status" value="1"/>
</dbReference>
<dbReference type="InterPro" id="IPR020904">
    <property type="entry name" value="Sc_DH/Rdtase_CS"/>
</dbReference>
<dbReference type="GO" id="GO:0005524">
    <property type="term" value="F:ATP binding"/>
    <property type="evidence" value="ECO:0007669"/>
    <property type="project" value="InterPro"/>
</dbReference>
<dbReference type="Pfam" id="PF00106">
    <property type="entry name" value="adh_short"/>
    <property type="match status" value="1"/>
</dbReference>
<dbReference type="SMART" id="SM00271">
    <property type="entry name" value="DnaJ"/>
    <property type="match status" value="1"/>
</dbReference>
<sequence>MASLHFPAMSTSSSPRCQALLVSSLSKPLIPSNHFHGFMISRQIIRNIGFHYARTVRSHSRIRAEVLEENREPMVPPYNVLITGSTKGIGYALAKEFLKAGDNVLICSRSAERVESAVQNLRKEFGDQHVWGTTCDVRKGEDVNALVAFGCSKPKSIDIWINNAGSNAYSFKPLAETSDEDLIEVVTTNTLGLMICCREAIKLMLNQPRGGHIFNIDGAGSDGRPTPRFAAYGATKRSVVHLTKSLQAELQMQDVKNVVVHNLSPGMVTTDLLMSGATTKQAKFFINILAEPAEVVAEYLVPNIRSIPTNGSTKPTYIRFLTGLKAYSQIFSVKHVPCCYILFVRDLVDLHDFSSVISASSSNKGEQNHYAVLGLSSTASSTDIKRAYRNLALKYHPDVCKDSQSGEVFKSIRLAYDVSISSTTLTATFHDLAFTLNLIKSSKFTVIICLVPSNRCFQVHKQETKLDEEETIRIYRWAELRRQMRSEKYWQQREATSYGEDNTDEEEEEDETSNEERGSFIEILRSTFFILFLVQMIGSQLSLLLCSFTALIDEKLHAGYKIGYLVAWVLGGRDGILLTLCLSFTSWLCGKSSSSHIAATVVAMWVGTILARYAPQVPSCCAETLPSSQAQTLKRIRKLLNIPTLLTNWRNSTDVCNIEPTQSLTVVCYEKSITQLHITGNKSTPSLPHNFSVESFFTSLVKLPTLKVLSLVSLGLWGNLPSKISRLSSLEILNMSSNFLYGDIPQEISSLRNLQTLILDDNLFTGRVPGSLGELPVLTVLSLRNNSLTGSLPRSFSSLENLRVVALSMNRLSGQLPNFSSLRNLQVLDLEDNYFGPQFPKLGSKLVTLVLRKNRFRSAIDSELSTYRHLQKLDISFNRFVGPFPTALLSLPSIAYLNIAANKFTGMLLENVSCSARLGFADLSSNLLTGRVPTCLVSSSRNRVARYARNCLATGDQNQHPYFFCRNEALAVGIIPSSQKKQKRAAKAKIVLIIVGVMSAIIALVGLIIFLVMRRENAKRMVKRPPPRLITENVSTGYTSKLLSDARYISQTMRLGALGLPSYRAFSLEELERATNNFASSAFLGEGSHGQMYRGKLNNGSSVAIRCLKVEGRHSTQNFMHHVELISKLRHHHLVSSLGHCFECYLDDSSVSRIFLVFEYVPNGTLRSHISEGFGGQKLTWAQRIASVVGIAKGIQFLHVGIVPGVFSNNLKITDILLDESFVAKISSYNLPLLAENMRKVGGVSTSRSKEHSIIGRTTYQDKLDVYDFGVILLEVIVGRPITSRNQVTTLKEQMQVGITASDTVRRSIIDPVVCDGCSDESLKTVMDICYRTLSYEPSERPSIEDVLWNLQFAAQVQEEWGRDSGSNRGSPGFHVSPSQPGPWQLSIP</sequence>
<evidence type="ECO:0000259" key="24">
    <source>
        <dbReference type="PROSITE" id="PS50011"/>
    </source>
</evidence>
<dbReference type="SUPFAM" id="SSF46565">
    <property type="entry name" value="Chaperone J-domain"/>
    <property type="match status" value="1"/>
</dbReference>
<accession>A0A4Y7KD17</accession>
<feature type="compositionally biased region" description="Acidic residues" evidence="22">
    <location>
        <begin position="501"/>
        <end position="513"/>
    </location>
</feature>
<dbReference type="SUPFAM" id="SSF56112">
    <property type="entry name" value="Protein kinase-like (PK-like)"/>
    <property type="match status" value="1"/>
</dbReference>
<evidence type="ECO:0000256" key="3">
    <source>
        <dbReference type="ARBA" id="ARBA00006484"/>
    </source>
</evidence>
<dbReference type="Pfam" id="PF23598">
    <property type="entry name" value="LRR_14"/>
    <property type="match status" value="1"/>
</dbReference>
<keyword evidence="9" id="KW-0677">Repeat</keyword>
<evidence type="ECO:0000256" key="19">
    <source>
        <dbReference type="ARBA" id="ARBA00050138"/>
    </source>
</evidence>
<keyword evidence="27" id="KW-1185">Reference proteome</keyword>
<dbReference type="FunFam" id="3.30.200.20:FF:000285">
    <property type="entry name" value="Putative inactive leucine-rich repeat receptor-like protein kinase"/>
    <property type="match status" value="1"/>
</dbReference>
<dbReference type="EC" id="1.1.1.294" evidence="21"/>
<comment type="catalytic activity">
    <reaction evidence="19">
        <text>7(1)-hydroxychlorophyllide a + NAD(+) = chlorophyllide b + NADH + H(+)</text>
        <dbReference type="Rhea" id="RHEA:24768"/>
        <dbReference type="ChEBI" id="CHEBI:15378"/>
        <dbReference type="ChEBI" id="CHEBI:57540"/>
        <dbReference type="ChEBI" id="CHEBI:57945"/>
        <dbReference type="ChEBI" id="CHEBI:83356"/>
        <dbReference type="ChEBI" id="CHEBI:83357"/>
        <dbReference type="EC" id="1.1.1.294"/>
    </reaction>
</comment>
<dbReference type="GO" id="GO:0004674">
    <property type="term" value="F:protein serine/threonine kinase activity"/>
    <property type="evidence" value="ECO:0007669"/>
    <property type="project" value="UniProtKB-EC"/>
</dbReference>
<organism evidence="26 27">
    <name type="scientific">Papaver somniferum</name>
    <name type="common">Opium poppy</name>
    <dbReference type="NCBI Taxonomy" id="3469"/>
    <lineage>
        <taxon>Eukaryota</taxon>
        <taxon>Viridiplantae</taxon>
        <taxon>Streptophyta</taxon>
        <taxon>Embryophyta</taxon>
        <taxon>Tracheophyta</taxon>
        <taxon>Spermatophyta</taxon>
        <taxon>Magnoliopsida</taxon>
        <taxon>Ranunculales</taxon>
        <taxon>Papaveraceae</taxon>
        <taxon>Papaveroideae</taxon>
        <taxon>Papaver</taxon>
    </lineage>
</organism>
<evidence type="ECO:0000256" key="1">
    <source>
        <dbReference type="ARBA" id="ARBA00004334"/>
    </source>
</evidence>
<reference evidence="26 27" key="1">
    <citation type="journal article" date="2018" name="Science">
        <title>The opium poppy genome and morphinan production.</title>
        <authorList>
            <person name="Guo L."/>
            <person name="Winzer T."/>
            <person name="Yang X."/>
            <person name="Li Y."/>
            <person name="Ning Z."/>
            <person name="He Z."/>
            <person name="Teodor R."/>
            <person name="Lu Y."/>
            <person name="Bowser T.A."/>
            <person name="Graham I.A."/>
            <person name="Ye K."/>
        </authorList>
    </citation>
    <scope>NUCLEOTIDE SEQUENCE [LARGE SCALE GENOMIC DNA]</scope>
    <source>
        <strain evidence="27">cv. HN1</strain>
        <tissue evidence="26">Leaves</tissue>
    </source>
</reference>
<keyword evidence="11" id="KW-0809">Transit peptide</keyword>
<dbReference type="Gene3D" id="1.10.287.110">
    <property type="entry name" value="DnaJ domain"/>
    <property type="match status" value="1"/>
</dbReference>
<evidence type="ECO:0000256" key="22">
    <source>
        <dbReference type="SAM" id="MobiDB-lite"/>
    </source>
</evidence>
<evidence type="ECO:0000256" key="17">
    <source>
        <dbReference type="ARBA" id="ARBA00023170"/>
    </source>
</evidence>
<dbReference type="FunFam" id="1.10.510.10:FF:000431">
    <property type="entry name" value="Putative inactive leucine-rich repeat receptor-like protein kinase"/>
    <property type="match status" value="1"/>
</dbReference>
<keyword evidence="13" id="KW-0560">Oxidoreductase</keyword>
<dbReference type="CDD" id="cd05233">
    <property type="entry name" value="SDR_c"/>
    <property type="match status" value="1"/>
</dbReference>
<feature type="domain" description="Protein kinase" evidence="24">
    <location>
        <begin position="1078"/>
        <end position="1353"/>
    </location>
</feature>
<feature type="domain" description="J" evidence="25">
    <location>
        <begin position="368"/>
        <end position="433"/>
    </location>
</feature>
<dbReference type="InterPro" id="IPR001623">
    <property type="entry name" value="DnaJ_domain"/>
</dbReference>
<comment type="subcellular location">
    <subcellularLocation>
        <location evidence="2">Membrane</location>
        <topology evidence="2">Single-pass type I membrane protein</topology>
    </subcellularLocation>
    <subcellularLocation>
        <location evidence="1">Plastid</location>
        <location evidence="1">Chloroplast thylakoid membrane</location>
    </subcellularLocation>
</comment>
<evidence type="ECO:0000256" key="20">
    <source>
        <dbReference type="ARBA" id="ARBA00052465"/>
    </source>
</evidence>
<dbReference type="InterPro" id="IPR000719">
    <property type="entry name" value="Prot_kinase_dom"/>
</dbReference>
<dbReference type="InterPro" id="IPR051824">
    <property type="entry name" value="LRR_Rcpt-Like_S/T_Kinase"/>
</dbReference>
<keyword evidence="18" id="KW-0325">Glycoprotein</keyword>
<keyword evidence="16 23" id="KW-0472">Membrane</keyword>
<dbReference type="Gene3D" id="3.30.200.20">
    <property type="entry name" value="Phosphorylase Kinase, domain 1"/>
    <property type="match status" value="1"/>
</dbReference>
<keyword evidence="4" id="KW-0150">Chloroplast</keyword>
<dbReference type="PRINTS" id="PR00081">
    <property type="entry name" value="GDHRDH"/>
</dbReference>
<dbReference type="PRINTS" id="PR00625">
    <property type="entry name" value="JDOMAIN"/>
</dbReference>
<dbReference type="SUPFAM" id="SSF52058">
    <property type="entry name" value="L domain-like"/>
    <property type="match status" value="1"/>
</dbReference>
<evidence type="ECO:0000256" key="23">
    <source>
        <dbReference type="SAM" id="Phobius"/>
    </source>
</evidence>
<evidence type="ECO:0000256" key="14">
    <source>
        <dbReference type="ARBA" id="ARBA00023027"/>
    </source>
</evidence>
<keyword evidence="7 23" id="KW-0812">Transmembrane</keyword>
<protein>
    <recommendedName>
        <fullName evidence="21">chlorophyll(ide) b reductase</fullName>
        <ecNumber evidence="21">1.1.1.294</ecNumber>
    </recommendedName>
</protein>
<evidence type="ECO:0000256" key="11">
    <source>
        <dbReference type="ARBA" id="ARBA00022946"/>
    </source>
</evidence>
<evidence type="ECO:0000313" key="26">
    <source>
        <dbReference type="EMBL" id="RZC70726.1"/>
    </source>
</evidence>
<keyword evidence="8" id="KW-0732">Signal</keyword>
<dbReference type="FunFam" id="3.80.10.10:FF:001001">
    <property type="entry name" value="Probable inactive leucine-rich repeat receptor-like protein kinase At3g03770"/>
    <property type="match status" value="1"/>
</dbReference>
<evidence type="ECO:0000256" key="7">
    <source>
        <dbReference type="ARBA" id="ARBA00022692"/>
    </source>
</evidence>
<evidence type="ECO:0000256" key="6">
    <source>
        <dbReference type="ARBA" id="ARBA00022640"/>
    </source>
</evidence>
<dbReference type="STRING" id="3469.A0A4Y7KD17"/>
<dbReference type="InterPro" id="IPR036291">
    <property type="entry name" value="NAD(P)-bd_dom_sf"/>
</dbReference>
<dbReference type="PANTHER" id="PTHR48006:SF84">
    <property type="entry name" value="REPEAT TRANSMEMBRANE PROTEIN KINASE, PUTATIVE, EXPRESSED-RELATED"/>
    <property type="match status" value="1"/>
</dbReference>
<evidence type="ECO:0000256" key="5">
    <source>
        <dbReference type="ARBA" id="ARBA00022614"/>
    </source>
</evidence>
<dbReference type="GO" id="GO:0034256">
    <property type="term" value="F:chlorophyll(ide) b reductase activity"/>
    <property type="evidence" value="ECO:0007669"/>
    <property type="project" value="UniProtKB-EC"/>
</dbReference>
<dbReference type="InterPro" id="IPR002347">
    <property type="entry name" value="SDR_fam"/>
</dbReference>
<comment type="catalytic activity">
    <reaction evidence="20">
        <text>7(1)-hydroxychlorophyllide a + NADP(+) = chlorophyllide b + NADPH + H(+)</text>
        <dbReference type="Rhea" id="RHEA:24772"/>
        <dbReference type="ChEBI" id="CHEBI:15378"/>
        <dbReference type="ChEBI" id="CHEBI:57783"/>
        <dbReference type="ChEBI" id="CHEBI:58349"/>
        <dbReference type="ChEBI" id="CHEBI:83356"/>
        <dbReference type="ChEBI" id="CHEBI:83357"/>
        <dbReference type="EC" id="1.1.1.294"/>
    </reaction>
</comment>
<dbReference type="InterPro" id="IPR011009">
    <property type="entry name" value="Kinase-like_dom_sf"/>
</dbReference>
<dbReference type="GO" id="GO:0015996">
    <property type="term" value="P:chlorophyll catabolic process"/>
    <property type="evidence" value="ECO:0007669"/>
    <property type="project" value="UniProtKB-KW"/>
</dbReference>
<keyword evidence="17" id="KW-0675">Receptor</keyword>
<dbReference type="PRINTS" id="PR00080">
    <property type="entry name" value="SDRFAMILY"/>
</dbReference>
<keyword evidence="15" id="KW-0793">Thylakoid</keyword>
<dbReference type="InterPro" id="IPR036869">
    <property type="entry name" value="J_dom_sf"/>
</dbReference>
<keyword evidence="14" id="KW-0520">NAD</keyword>
<evidence type="ECO:0000256" key="13">
    <source>
        <dbReference type="ARBA" id="ARBA00023002"/>
    </source>
</evidence>
<evidence type="ECO:0000256" key="15">
    <source>
        <dbReference type="ARBA" id="ARBA00023078"/>
    </source>
</evidence>
<dbReference type="FunFam" id="3.40.50.720:FF:000223">
    <property type="entry name" value="Chlorophyll(Ide) b reductase NOL, chloroplastic"/>
    <property type="match status" value="1"/>
</dbReference>
<dbReference type="FunFam" id="3.80.10.10:FF:000155">
    <property type="entry name" value="Putative inactive leucine-rich repeat receptor-like protein kinase"/>
    <property type="match status" value="1"/>
</dbReference>
<dbReference type="EMBL" id="CM010721">
    <property type="protein sequence ID" value="RZC70726.1"/>
    <property type="molecule type" value="Genomic_DNA"/>
</dbReference>
<keyword evidence="12 23" id="KW-1133">Transmembrane helix</keyword>
<keyword evidence="6" id="KW-0934">Plastid</keyword>
<evidence type="ECO:0000256" key="8">
    <source>
        <dbReference type="ARBA" id="ARBA00022729"/>
    </source>
</evidence>
<dbReference type="Proteomes" id="UP000316621">
    <property type="component" value="Chromosome 7"/>
</dbReference>
<evidence type="ECO:0000256" key="12">
    <source>
        <dbReference type="ARBA" id="ARBA00022989"/>
    </source>
</evidence>
<dbReference type="Gramene" id="RZC70726">
    <property type="protein sequence ID" value="RZC70726"/>
    <property type="gene ID" value="C5167_033876"/>
</dbReference>
<dbReference type="Gene3D" id="3.80.10.10">
    <property type="entry name" value="Ribonuclease Inhibitor"/>
    <property type="match status" value="3"/>
</dbReference>
<evidence type="ECO:0000313" key="27">
    <source>
        <dbReference type="Proteomes" id="UP000316621"/>
    </source>
</evidence>
<evidence type="ECO:0000256" key="21">
    <source>
        <dbReference type="ARBA" id="ARBA00066856"/>
    </source>
</evidence>
<keyword evidence="5" id="KW-0433">Leucine-rich repeat</keyword>
<name>A0A4Y7KD17_PAPSO</name>
<dbReference type="Pfam" id="PF00226">
    <property type="entry name" value="DnaJ"/>
    <property type="match status" value="1"/>
</dbReference>
<feature type="transmembrane region" description="Helical" evidence="23">
    <location>
        <begin position="990"/>
        <end position="1013"/>
    </location>
</feature>
<evidence type="ECO:0000256" key="18">
    <source>
        <dbReference type="ARBA" id="ARBA00023180"/>
    </source>
</evidence>
<dbReference type="PROSITE" id="PS50011">
    <property type="entry name" value="PROTEIN_KINASE_DOM"/>
    <property type="match status" value="1"/>
</dbReference>
<evidence type="ECO:0000256" key="10">
    <source>
        <dbReference type="ARBA" id="ARBA00022817"/>
    </source>
</evidence>
<dbReference type="SUPFAM" id="SSF51735">
    <property type="entry name" value="NAD(P)-binding Rossmann-fold domains"/>
    <property type="match status" value="1"/>
</dbReference>
<dbReference type="PROSITE" id="PS50076">
    <property type="entry name" value="DNAJ_2"/>
    <property type="match status" value="1"/>
</dbReference>
<evidence type="ECO:0000256" key="9">
    <source>
        <dbReference type="ARBA" id="ARBA00022737"/>
    </source>
</evidence>
<evidence type="ECO:0000259" key="25">
    <source>
        <dbReference type="PROSITE" id="PS50076"/>
    </source>
</evidence>
<keyword evidence="10" id="KW-0881">Chlorophyll catabolism</keyword>
<evidence type="ECO:0000256" key="2">
    <source>
        <dbReference type="ARBA" id="ARBA00004479"/>
    </source>
</evidence>
<feature type="region of interest" description="Disordered" evidence="22">
    <location>
        <begin position="493"/>
        <end position="516"/>
    </location>
</feature>
<feature type="transmembrane region" description="Helical" evidence="23">
    <location>
        <begin position="564"/>
        <end position="588"/>
    </location>
</feature>
<gene>
    <name evidence="26" type="ORF">C5167_033876</name>
</gene>
<feature type="region of interest" description="Disordered" evidence="22">
    <location>
        <begin position="1361"/>
        <end position="1389"/>
    </location>
</feature>
<dbReference type="GO" id="GO:0009535">
    <property type="term" value="C:chloroplast thylakoid membrane"/>
    <property type="evidence" value="ECO:0007669"/>
    <property type="project" value="UniProtKB-SubCell"/>
</dbReference>
<feature type="transmembrane region" description="Helical" evidence="23">
    <location>
        <begin position="528"/>
        <end position="552"/>
    </location>
</feature>
<dbReference type="InterPro" id="IPR055414">
    <property type="entry name" value="LRR_R13L4/SHOC2-like"/>
</dbReference>
<dbReference type="Pfam" id="PF07714">
    <property type="entry name" value="PK_Tyr_Ser-Thr"/>
    <property type="match status" value="1"/>
</dbReference>
<dbReference type="PROSITE" id="PS00061">
    <property type="entry name" value="ADH_SHORT"/>
    <property type="match status" value="1"/>
</dbReference>